<dbReference type="AlphaFoldDB" id="A0A830DME9"/>
<proteinExistence type="predicted"/>
<accession>A0A830DME9</accession>
<reference evidence="2" key="1">
    <citation type="submission" date="2020-07" db="EMBL/GenBank/DDBJ databases">
        <title>Ethylene signaling mediates host invasion by parasitic plants.</title>
        <authorList>
            <person name="Yoshida S."/>
        </authorList>
    </citation>
    <scope>NUCLEOTIDE SEQUENCE</scope>
    <source>
        <strain evidence="2">Okayama</strain>
    </source>
</reference>
<dbReference type="Proteomes" id="UP000653305">
    <property type="component" value="Unassembled WGS sequence"/>
</dbReference>
<protein>
    <submittedName>
        <fullName evidence="2">Transcription factor tcp14</fullName>
    </submittedName>
</protein>
<evidence type="ECO:0000256" key="1">
    <source>
        <dbReference type="SAM" id="MobiDB-lite"/>
    </source>
</evidence>
<feature type="compositionally biased region" description="Basic residues" evidence="1">
    <location>
        <begin position="65"/>
        <end position="77"/>
    </location>
</feature>
<feature type="non-terminal residue" evidence="2">
    <location>
        <position position="1"/>
    </location>
</feature>
<comment type="caution">
    <text evidence="2">The sequence shown here is derived from an EMBL/GenBank/DDBJ whole genome shotgun (WGS) entry which is preliminary data.</text>
</comment>
<evidence type="ECO:0000313" key="2">
    <source>
        <dbReference type="EMBL" id="GFQ07926.1"/>
    </source>
</evidence>
<keyword evidence="3" id="KW-1185">Reference proteome</keyword>
<name>A0A830DME9_9LAMI</name>
<evidence type="ECO:0000313" key="3">
    <source>
        <dbReference type="Proteomes" id="UP000653305"/>
    </source>
</evidence>
<feature type="compositionally biased region" description="Low complexity" evidence="1">
    <location>
        <begin position="37"/>
        <end position="50"/>
    </location>
</feature>
<feature type="region of interest" description="Disordered" evidence="1">
    <location>
        <begin position="1"/>
        <end position="77"/>
    </location>
</feature>
<dbReference type="EMBL" id="BMAC01002193">
    <property type="protein sequence ID" value="GFQ07926.1"/>
    <property type="molecule type" value="Genomic_DNA"/>
</dbReference>
<organism evidence="2 3">
    <name type="scientific">Phtheirospermum japonicum</name>
    <dbReference type="NCBI Taxonomy" id="374723"/>
    <lineage>
        <taxon>Eukaryota</taxon>
        <taxon>Viridiplantae</taxon>
        <taxon>Streptophyta</taxon>
        <taxon>Embryophyta</taxon>
        <taxon>Tracheophyta</taxon>
        <taxon>Spermatophyta</taxon>
        <taxon>Magnoliopsida</taxon>
        <taxon>eudicotyledons</taxon>
        <taxon>Gunneridae</taxon>
        <taxon>Pentapetalae</taxon>
        <taxon>asterids</taxon>
        <taxon>lamiids</taxon>
        <taxon>Lamiales</taxon>
        <taxon>Orobanchaceae</taxon>
        <taxon>Orobanchaceae incertae sedis</taxon>
        <taxon>Phtheirospermum</taxon>
    </lineage>
</organism>
<sequence>DPRPPLLGGRRPDLKQRPPHQGQRPRPAASRCRPLRRPGLLANLGAGPPLQWRDHRVAPTPRRAFNNRRHGDRHHPR</sequence>
<gene>
    <name evidence="2" type="ORF">PHJA_002936600</name>
</gene>